<dbReference type="SMART" id="SM00347">
    <property type="entry name" value="HTH_MARR"/>
    <property type="match status" value="1"/>
</dbReference>
<dbReference type="InterPro" id="IPR039422">
    <property type="entry name" value="MarR/SlyA-like"/>
</dbReference>
<dbReference type="EMBL" id="BMOD01000009">
    <property type="protein sequence ID" value="GGJ38840.1"/>
    <property type="molecule type" value="Genomic_DNA"/>
</dbReference>
<feature type="domain" description="HTH marR-type" evidence="1">
    <location>
        <begin position="9"/>
        <end position="141"/>
    </location>
</feature>
<evidence type="ECO:0000313" key="3">
    <source>
        <dbReference type="Proteomes" id="UP000632222"/>
    </source>
</evidence>
<evidence type="ECO:0000313" key="2">
    <source>
        <dbReference type="EMBL" id="GGJ38840.1"/>
    </source>
</evidence>
<proteinExistence type="predicted"/>
<accession>A0ABQ2D1I8</accession>
<protein>
    <recommendedName>
        <fullName evidence="1">HTH marR-type domain-containing protein</fullName>
    </recommendedName>
</protein>
<dbReference type="SUPFAM" id="SSF46785">
    <property type="entry name" value="Winged helix' DNA-binding domain"/>
    <property type="match status" value="1"/>
</dbReference>
<keyword evidence="3" id="KW-1185">Reference proteome</keyword>
<dbReference type="InterPro" id="IPR036388">
    <property type="entry name" value="WH-like_DNA-bd_sf"/>
</dbReference>
<dbReference type="InterPro" id="IPR000835">
    <property type="entry name" value="HTH_MarR-typ"/>
</dbReference>
<dbReference type="InterPro" id="IPR036390">
    <property type="entry name" value="WH_DNA-bd_sf"/>
</dbReference>
<dbReference type="PROSITE" id="PS50995">
    <property type="entry name" value="HTH_MARR_2"/>
    <property type="match status" value="1"/>
</dbReference>
<dbReference type="Gene3D" id="1.10.10.10">
    <property type="entry name" value="Winged helix-like DNA-binding domain superfamily/Winged helix DNA-binding domain"/>
    <property type="match status" value="1"/>
</dbReference>
<organism evidence="2 3">
    <name type="scientific">Deinococcus roseus</name>
    <dbReference type="NCBI Taxonomy" id="392414"/>
    <lineage>
        <taxon>Bacteria</taxon>
        <taxon>Thermotogati</taxon>
        <taxon>Deinococcota</taxon>
        <taxon>Deinococci</taxon>
        <taxon>Deinococcales</taxon>
        <taxon>Deinococcaceae</taxon>
        <taxon>Deinococcus</taxon>
    </lineage>
</organism>
<dbReference type="PRINTS" id="PR00598">
    <property type="entry name" value="HTHMARR"/>
</dbReference>
<gene>
    <name evidence="2" type="ORF">GCM10008938_26150</name>
</gene>
<dbReference type="Proteomes" id="UP000632222">
    <property type="component" value="Unassembled WGS sequence"/>
</dbReference>
<evidence type="ECO:0000259" key="1">
    <source>
        <dbReference type="PROSITE" id="PS50995"/>
    </source>
</evidence>
<reference evidence="3" key="1">
    <citation type="journal article" date="2019" name="Int. J. Syst. Evol. Microbiol.">
        <title>The Global Catalogue of Microorganisms (GCM) 10K type strain sequencing project: providing services to taxonomists for standard genome sequencing and annotation.</title>
        <authorList>
            <consortium name="The Broad Institute Genomics Platform"/>
            <consortium name="The Broad Institute Genome Sequencing Center for Infectious Disease"/>
            <person name="Wu L."/>
            <person name="Ma J."/>
        </authorList>
    </citation>
    <scope>NUCLEOTIDE SEQUENCE [LARGE SCALE GENOMIC DNA]</scope>
    <source>
        <strain evidence="3">JCM 14370</strain>
    </source>
</reference>
<dbReference type="PANTHER" id="PTHR33164">
    <property type="entry name" value="TRANSCRIPTIONAL REGULATOR, MARR FAMILY"/>
    <property type="match status" value="1"/>
</dbReference>
<comment type="caution">
    <text evidence="2">The sequence shown here is derived from an EMBL/GenBank/DDBJ whole genome shotgun (WGS) entry which is preliminary data.</text>
</comment>
<sequence length="149" mass="16674">MEINPLQDPVTLIRHINGVSRAIQALVGPVLEKELSLHYKELLVLRVVSGGLQHPGQISEHLSLPAPTTTRLLDSLIEAGHLRRELDPQDRRKLQIHLTDQGRSTLQTALNLARTLIQDKFNPVPSDFITEAIGTLQKLEDYLGMEIKP</sequence>
<dbReference type="RefSeq" id="WP_189003140.1">
    <property type="nucleotide sequence ID" value="NZ_BMOD01000009.1"/>
</dbReference>
<name>A0ABQ2D1I8_9DEIO</name>
<dbReference type="Pfam" id="PF12802">
    <property type="entry name" value="MarR_2"/>
    <property type="match status" value="1"/>
</dbReference>
<dbReference type="PANTHER" id="PTHR33164:SF43">
    <property type="entry name" value="HTH-TYPE TRANSCRIPTIONAL REPRESSOR YETL"/>
    <property type="match status" value="1"/>
</dbReference>